<dbReference type="Pfam" id="PF19631">
    <property type="entry name" value="Trypco2"/>
    <property type="match status" value="1"/>
</dbReference>
<organism evidence="2 3">
    <name type="scientific">Actinoplanes aureus</name>
    <dbReference type="NCBI Taxonomy" id="2792083"/>
    <lineage>
        <taxon>Bacteria</taxon>
        <taxon>Bacillati</taxon>
        <taxon>Actinomycetota</taxon>
        <taxon>Actinomycetes</taxon>
        <taxon>Micromonosporales</taxon>
        <taxon>Micromonosporaceae</taxon>
        <taxon>Actinoplanes</taxon>
    </lineage>
</organism>
<dbReference type="AlphaFoldDB" id="A0A931G375"/>
<evidence type="ECO:0000259" key="1">
    <source>
        <dbReference type="Pfam" id="PF19631"/>
    </source>
</evidence>
<name>A0A931G375_9ACTN</name>
<evidence type="ECO:0000313" key="3">
    <source>
        <dbReference type="Proteomes" id="UP000598146"/>
    </source>
</evidence>
<comment type="caution">
    <text evidence="2">The sequence shown here is derived from an EMBL/GenBank/DDBJ whole genome shotgun (WGS) entry which is preliminary data.</text>
</comment>
<evidence type="ECO:0000313" key="2">
    <source>
        <dbReference type="EMBL" id="MBG0568542.1"/>
    </source>
</evidence>
<protein>
    <recommendedName>
        <fullName evidence="1">Trypsin-co-occurring domain-containing protein</fullName>
    </recommendedName>
</protein>
<accession>A0A931G375</accession>
<keyword evidence="3" id="KW-1185">Reference proteome</keyword>
<dbReference type="Proteomes" id="UP000598146">
    <property type="component" value="Unassembled WGS sequence"/>
</dbReference>
<feature type="domain" description="Trypsin-co-occurring" evidence="1">
    <location>
        <begin position="7"/>
        <end position="84"/>
    </location>
</feature>
<dbReference type="RefSeq" id="WP_196420314.1">
    <property type="nucleotide sequence ID" value="NZ_JADQTO010000040.1"/>
</dbReference>
<gene>
    <name evidence="2" type="ORF">I4J89_44680</name>
</gene>
<sequence length="105" mass="11190">MEPEYLPLAQAIGELRNELMAAVDDAATEDLKFAVEFIELEMQVVATNTLKSEGGGTLFGVLTLKGGADHANAATHKVKLVLRPESPSAPGEEVYVADTAPVRPR</sequence>
<reference evidence="2" key="1">
    <citation type="submission" date="2020-11" db="EMBL/GenBank/DDBJ databases">
        <title>Isolation and identification of active actinomycetes.</title>
        <authorList>
            <person name="Sun X."/>
        </authorList>
    </citation>
    <scope>NUCLEOTIDE SEQUENCE</scope>
    <source>
        <strain evidence="2">NEAU-A11</strain>
    </source>
</reference>
<dbReference type="InterPro" id="IPR045608">
    <property type="entry name" value="Trypco2"/>
</dbReference>
<dbReference type="EMBL" id="JADQTO010000040">
    <property type="protein sequence ID" value="MBG0568542.1"/>
    <property type="molecule type" value="Genomic_DNA"/>
</dbReference>
<proteinExistence type="predicted"/>